<name>A0ACB8V4V6_9EURO</name>
<protein>
    <submittedName>
        <fullName evidence="1">Uncharacterized protein</fullName>
    </submittedName>
</protein>
<evidence type="ECO:0000313" key="1">
    <source>
        <dbReference type="EMBL" id="KAI2392697.1"/>
    </source>
</evidence>
<sequence>MDILGDVAPDPRRRSRETAQLHSRLGRDRSFFAHPDGISFTVPIRPVRPDLLPHSLKQLLAVDIVVPDFYPAVPCRLNIWGVEDESARFVEISFDRHVQDNPEMSLTAHINYLSAMIHTMIFPPPDEGVLTPPAAPIQEEAAFDIPIDPEQPQNIEDRPHIQMIPRPPEWAAAEDDYSGDESDYSEDSASDADNSDSEDVGKGAEATEVRNTRTSREVLLSFPSLGMRGIELLEIKRLSLTLKCDRCKDVFDPQSLKVGEDGVSIPPERTEICKKCSSYMNIDFKIPELKFLMVAAADESTPHPLRAIKKHKESLGLVAGKELPRRGRCLHYRKSYRWFRFSCCLKVFPCDKCHDAVSDHPNEHANRMIWLALNFASVLVHIFDAYFLQQWILFS</sequence>
<comment type="caution">
    <text evidence="1">The sequence shown here is derived from an EMBL/GenBank/DDBJ whole genome shotgun (WGS) entry which is preliminary data.</text>
</comment>
<proteinExistence type="predicted"/>
<accession>A0ACB8V4V6</accession>
<dbReference type="EMBL" id="JALBCA010000005">
    <property type="protein sequence ID" value="KAI2392697.1"/>
    <property type="molecule type" value="Genomic_DNA"/>
</dbReference>
<organism evidence="1">
    <name type="scientific">Ophidiomyces ophidiicola</name>
    <dbReference type="NCBI Taxonomy" id="1387563"/>
    <lineage>
        <taxon>Eukaryota</taxon>
        <taxon>Fungi</taxon>
        <taxon>Dikarya</taxon>
        <taxon>Ascomycota</taxon>
        <taxon>Pezizomycotina</taxon>
        <taxon>Eurotiomycetes</taxon>
        <taxon>Eurotiomycetidae</taxon>
        <taxon>Onygenales</taxon>
        <taxon>Onygenaceae</taxon>
        <taxon>Ophidiomyces</taxon>
    </lineage>
</organism>
<gene>
    <name evidence="1" type="ORF">LOY88_000493</name>
</gene>
<reference evidence="1" key="1">
    <citation type="journal article" date="2022" name="bioRxiv">
        <title>Population genetic analysis of Ophidiomyces ophidiicola, the causative agent of snake fungal disease, indicates recent introductions to the USA.</title>
        <authorList>
            <person name="Ladner J.T."/>
            <person name="Palmer J.M."/>
            <person name="Ettinger C.L."/>
            <person name="Stajich J.E."/>
            <person name="Farrell T.M."/>
            <person name="Glorioso B.M."/>
            <person name="Lawson B."/>
            <person name="Price S.J."/>
            <person name="Stengle A.G."/>
            <person name="Grear D.A."/>
            <person name="Lorch J.M."/>
        </authorList>
    </citation>
    <scope>NUCLEOTIDE SEQUENCE</scope>
    <source>
        <strain evidence="1">NWHC 24266-5</strain>
    </source>
</reference>